<dbReference type="InterPro" id="IPR011009">
    <property type="entry name" value="Kinase-like_dom_sf"/>
</dbReference>
<dbReference type="Gene3D" id="3.30.200.20">
    <property type="entry name" value="Phosphorylase Kinase, domain 1"/>
    <property type="match status" value="1"/>
</dbReference>
<evidence type="ECO:0000313" key="3">
    <source>
        <dbReference type="Proteomes" id="UP001470230"/>
    </source>
</evidence>
<dbReference type="InterPro" id="IPR017441">
    <property type="entry name" value="Protein_kinase_ATP_BS"/>
</dbReference>
<protein>
    <recommendedName>
        <fullName evidence="4">Protein kinase domain-containing protein</fullName>
    </recommendedName>
</protein>
<keyword evidence="3" id="KW-1185">Reference proteome</keyword>
<organism evidence="2 3">
    <name type="scientific">Tritrichomonas musculus</name>
    <dbReference type="NCBI Taxonomy" id="1915356"/>
    <lineage>
        <taxon>Eukaryota</taxon>
        <taxon>Metamonada</taxon>
        <taxon>Parabasalia</taxon>
        <taxon>Tritrichomonadida</taxon>
        <taxon>Tritrichomonadidae</taxon>
        <taxon>Tritrichomonas</taxon>
    </lineage>
</organism>
<keyword evidence="1" id="KW-0547">Nucleotide-binding</keyword>
<gene>
    <name evidence="2" type="ORF">M9Y10_015817</name>
</gene>
<reference evidence="2 3" key="1">
    <citation type="submission" date="2024-04" db="EMBL/GenBank/DDBJ databases">
        <title>Tritrichomonas musculus Genome.</title>
        <authorList>
            <person name="Alves-Ferreira E."/>
            <person name="Grigg M."/>
            <person name="Lorenzi H."/>
            <person name="Galac M."/>
        </authorList>
    </citation>
    <scope>NUCLEOTIDE SEQUENCE [LARGE SCALE GENOMIC DNA]</scope>
    <source>
        <strain evidence="2 3">EAF2021</strain>
    </source>
</reference>
<dbReference type="SUPFAM" id="SSF56112">
    <property type="entry name" value="Protein kinase-like (PK-like)"/>
    <property type="match status" value="1"/>
</dbReference>
<evidence type="ECO:0000256" key="1">
    <source>
        <dbReference type="PROSITE-ProRule" id="PRU10141"/>
    </source>
</evidence>
<accession>A0ABR2I5N0</accession>
<dbReference type="EMBL" id="JAPFFF010000020">
    <property type="protein sequence ID" value="KAK8857412.1"/>
    <property type="molecule type" value="Genomic_DNA"/>
</dbReference>
<keyword evidence="1" id="KW-0067">ATP-binding</keyword>
<evidence type="ECO:0000313" key="2">
    <source>
        <dbReference type="EMBL" id="KAK8857412.1"/>
    </source>
</evidence>
<comment type="caution">
    <text evidence="2">The sequence shown here is derived from an EMBL/GenBank/DDBJ whole genome shotgun (WGS) entry which is preliminary data.</text>
</comment>
<evidence type="ECO:0008006" key="4">
    <source>
        <dbReference type="Google" id="ProtNLM"/>
    </source>
</evidence>
<proteinExistence type="predicted"/>
<dbReference type="PROSITE" id="PS00107">
    <property type="entry name" value="PROTEIN_KINASE_ATP"/>
    <property type="match status" value="1"/>
</dbReference>
<sequence>MVKNTFFYVSINFVILNESHDSLIQKICPKNKNSEIYDLVNDSYIVFEVEITNFSKVFQIITKEVQPFWSIIVKVLSGFLIKQGYLHSQIDRMKYYNNIDITTPISDRQINITKEDYVSLRELGHGSGGRVNLIYMIKQEKNYALKIHYNNHTRLIKRERNNFLNLNHLFLFNITVIMKKIERNVFCWNLSKGQH</sequence>
<name>A0ABR2I5N0_9EUKA</name>
<feature type="binding site" evidence="1">
    <location>
        <position position="146"/>
    </location>
    <ligand>
        <name>ATP</name>
        <dbReference type="ChEBI" id="CHEBI:30616"/>
    </ligand>
</feature>
<dbReference type="Proteomes" id="UP001470230">
    <property type="component" value="Unassembled WGS sequence"/>
</dbReference>